<comment type="catalytic activity">
    <reaction evidence="12">
        <text>K(+)(in) = K(+)(out)</text>
        <dbReference type="Rhea" id="RHEA:29463"/>
        <dbReference type="ChEBI" id="CHEBI:29103"/>
    </reaction>
</comment>
<keyword evidence="5 13" id="KW-0812">Transmembrane</keyword>
<evidence type="ECO:0000256" key="1">
    <source>
        <dbReference type="ARBA" id="ARBA00004141"/>
    </source>
</evidence>
<gene>
    <name evidence="14" type="ORF">ACFQZS_11260</name>
</gene>
<feature type="transmembrane region" description="Helical" evidence="13">
    <location>
        <begin position="95"/>
        <end position="118"/>
    </location>
</feature>
<evidence type="ECO:0000256" key="12">
    <source>
        <dbReference type="ARBA" id="ARBA00034430"/>
    </source>
</evidence>
<keyword evidence="9" id="KW-0406">Ion transport</keyword>
<evidence type="ECO:0000256" key="8">
    <source>
        <dbReference type="ARBA" id="ARBA00022989"/>
    </source>
</evidence>
<evidence type="ECO:0000256" key="5">
    <source>
        <dbReference type="ARBA" id="ARBA00022692"/>
    </source>
</evidence>
<dbReference type="Pfam" id="PF06736">
    <property type="entry name" value="TMEM175"/>
    <property type="match status" value="1"/>
</dbReference>
<keyword evidence="6" id="KW-0631">Potassium channel</keyword>
<evidence type="ECO:0000256" key="9">
    <source>
        <dbReference type="ARBA" id="ARBA00023065"/>
    </source>
</evidence>
<evidence type="ECO:0000313" key="15">
    <source>
        <dbReference type="Proteomes" id="UP001596958"/>
    </source>
</evidence>
<comment type="subcellular location">
    <subcellularLocation>
        <location evidence="1">Membrane</location>
        <topology evidence="1">Multi-pass membrane protein</topology>
    </subcellularLocation>
</comment>
<evidence type="ECO:0000256" key="4">
    <source>
        <dbReference type="ARBA" id="ARBA00022538"/>
    </source>
</evidence>
<feature type="transmembrane region" description="Helical" evidence="13">
    <location>
        <begin position="55"/>
        <end position="74"/>
    </location>
</feature>
<keyword evidence="15" id="KW-1185">Reference proteome</keyword>
<accession>A0ABW2Z205</accession>
<keyword evidence="10 13" id="KW-0472">Membrane</keyword>
<evidence type="ECO:0000256" key="13">
    <source>
        <dbReference type="SAM" id="Phobius"/>
    </source>
</evidence>
<reference evidence="15" key="1">
    <citation type="journal article" date="2019" name="Int. J. Syst. Evol. Microbiol.">
        <title>The Global Catalogue of Microorganisms (GCM) 10K type strain sequencing project: providing services to taxonomists for standard genome sequencing and annotation.</title>
        <authorList>
            <consortium name="The Broad Institute Genomics Platform"/>
            <consortium name="The Broad Institute Genome Sequencing Center for Infectious Disease"/>
            <person name="Wu L."/>
            <person name="Ma J."/>
        </authorList>
    </citation>
    <scope>NUCLEOTIDE SEQUENCE [LARGE SCALE GENOMIC DNA]</scope>
    <source>
        <strain evidence="15">CCUG 63418</strain>
    </source>
</reference>
<protein>
    <submittedName>
        <fullName evidence="14">TMEM175 family protein</fullName>
    </submittedName>
</protein>
<evidence type="ECO:0000256" key="3">
    <source>
        <dbReference type="ARBA" id="ARBA00022448"/>
    </source>
</evidence>
<proteinExistence type="inferred from homology"/>
<dbReference type="RefSeq" id="WP_377100239.1">
    <property type="nucleotide sequence ID" value="NZ_JBHTHU010000006.1"/>
</dbReference>
<comment type="caution">
    <text evidence="14">The sequence shown here is derived from an EMBL/GenBank/DDBJ whole genome shotgun (WGS) entry which is preliminary data.</text>
</comment>
<sequence>MLRTKAAKLHSDAIAWRSHEPSRLETFSDAVFAFALTLIILSIEVPKSFDELTETMSGTLSFAACFAVLFNIWNRQNVFFRRFGVNDTYTAFLNAVLLFVVLVYAFPLKFLCDLLLIGNNYHEDGKDLLKLTREQIRPLMLIYSVGLFTIYLLFYLMYSHAQKFFTRLELTEHEIFEAKTVTNINLLCMGVCTLSIMVALAFPDTAGRSGYVYFLFPFVYMGWFSYRGKKKRKLFGV</sequence>
<comment type="similarity">
    <text evidence="2">Belongs to the TMEM175 family.</text>
</comment>
<dbReference type="Proteomes" id="UP001596958">
    <property type="component" value="Unassembled WGS sequence"/>
</dbReference>
<feature type="transmembrane region" description="Helical" evidence="13">
    <location>
        <begin position="208"/>
        <end position="226"/>
    </location>
</feature>
<evidence type="ECO:0000256" key="11">
    <source>
        <dbReference type="ARBA" id="ARBA00023303"/>
    </source>
</evidence>
<dbReference type="EMBL" id="JBHTHU010000006">
    <property type="protein sequence ID" value="MFD0750725.1"/>
    <property type="molecule type" value="Genomic_DNA"/>
</dbReference>
<feature type="transmembrane region" description="Helical" evidence="13">
    <location>
        <begin position="184"/>
        <end position="202"/>
    </location>
</feature>
<keyword evidence="8 13" id="KW-1133">Transmembrane helix</keyword>
<evidence type="ECO:0000256" key="7">
    <source>
        <dbReference type="ARBA" id="ARBA00022958"/>
    </source>
</evidence>
<keyword evidence="7" id="KW-0630">Potassium</keyword>
<evidence type="ECO:0000256" key="6">
    <source>
        <dbReference type="ARBA" id="ARBA00022826"/>
    </source>
</evidence>
<evidence type="ECO:0000256" key="10">
    <source>
        <dbReference type="ARBA" id="ARBA00023136"/>
    </source>
</evidence>
<evidence type="ECO:0000256" key="2">
    <source>
        <dbReference type="ARBA" id="ARBA00006920"/>
    </source>
</evidence>
<keyword evidence="4" id="KW-0633">Potassium transport</keyword>
<feature type="transmembrane region" description="Helical" evidence="13">
    <location>
        <begin position="26"/>
        <end position="43"/>
    </location>
</feature>
<organism evidence="14 15">
    <name type="scientific">Mucilaginibacter calamicampi</name>
    <dbReference type="NCBI Taxonomy" id="1302352"/>
    <lineage>
        <taxon>Bacteria</taxon>
        <taxon>Pseudomonadati</taxon>
        <taxon>Bacteroidota</taxon>
        <taxon>Sphingobacteriia</taxon>
        <taxon>Sphingobacteriales</taxon>
        <taxon>Sphingobacteriaceae</taxon>
        <taxon>Mucilaginibacter</taxon>
    </lineage>
</organism>
<keyword evidence="11" id="KW-0407">Ion channel</keyword>
<keyword evidence="3" id="KW-0813">Transport</keyword>
<name>A0ABW2Z205_9SPHI</name>
<dbReference type="InterPro" id="IPR010617">
    <property type="entry name" value="TMEM175-like"/>
</dbReference>
<feature type="transmembrane region" description="Helical" evidence="13">
    <location>
        <begin position="138"/>
        <end position="158"/>
    </location>
</feature>
<evidence type="ECO:0000313" key="14">
    <source>
        <dbReference type="EMBL" id="MFD0750725.1"/>
    </source>
</evidence>